<dbReference type="RefSeq" id="WP_046478621.1">
    <property type="nucleotide sequence ID" value="NZ_LN829118.1"/>
</dbReference>
<keyword evidence="3" id="KW-1185">Reference proteome</keyword>
<protein>
    <submittedName>
        <fullName evidence="2">Uncharacterized protein</fullName>
    </submittedName>
</protein>
<feature type="transmembrane region" description="Helical" evidence="1">
    <location>
        <begin position="96"/>
        <end position="113"/>
    </location>
</feature>
<dbReference type="EMBL" id="LN829119">
    <property type="protein sequence ID" value="CPR21489.1"/>
    <property type="molecule type" value="Genomic_DNA"/>
</dbReference>
<dbReference type="Proteomes" id="UP000033187">
    <property type="component" value="Chromosome 1"/>
</dbReference>
<feature type="transmembrane region" description="Helical" evidence="1">
    <location>
        <begin position="70"/>
        <end position="90"/>
    </location>
</feature>
<organism evidence="2 3">
    <name type="scientific">Candidatus Filomicrobium marinum</name>
    <dbReference type="NCBI Taxonomy" id="1608628"/>
    <lineage>
        <taxon>Bacteria</taxon>
        <taxon>Pseudomonadati</taxon>
        <taxon>Pseudomonadota</taxon>
        <taxon>Alphaproteobacteria</taxon>
        <taxon>Hyphomicrobiales</taxon>
        <taxon>Hyphomicrobiaceae</taxon>
        <taxon>Filomicrobium</taxon>
    </lineage>
</organism>
<proteinExistence type="predicted"/>
<evidence type="ECO:0000313" key="2">
    <source>
        <dbReference type="EMBL" id="CPR21489.1"/>
    </source>
</evidence>
<dbReference type="AlphaFoldDB" id="A0A0D6JI58"/>
<feature type="transmembrane region" description="Helical" evidence="1">
    <location>
        <begin position="40"/>
        <end position="58"/>
    </location>
</feature>
<keyword evidence="1" id="KW-0472">Membrane</keyword>
<keyword evidence="1" id="KW-1133">Transmembrane helix</keyword>
<evidence type="ECO:0000313" key="3">
    <source>
        <dbReference type="Proteomes" id="UP000033187"/>
    </source>
</evidence>
<dbReference type="KEGG" id="fil:BN1229_v1_2844"/>
<name>A0A0D6JI58_9HYPH</name>
<gene>
    <name evidence="2" type="ORF">YBN1229_v1_3071</name>
</gene>
<accession>A0A0D6JI58</accession>
<keyword evidence="1" id="KW-0812">Transmembrane</keyword>
<reference evidence="3" key="1">
    <citation type="submission" date="2015-02" db="EMBL/GenBank/DDBJ databases">
        <authorList>
            <person name="Chooi Y.-H."/>
        </authorList>
    </citation>
    <scope>NUCLEOTIDE SEQUENCE [LARGE SCALE GENOMIC DNA]</scope>
    <source>
        <strain evidence="3">strain Y</strain>
    </source>
</reference>
<sequence>MLGYLVLVILQIIAAWFGMPKVMSYIPSNLGSLATAAIEAAIYALIVWIIGVLFSFVLKDVRMPGTPTLATALVGALIGAAIVVFLPAFGVSIPRAINPQFIPLAGAILGYLARR</sequence>
<dbReference type="KEGG" id="fiy:BN1229_v1_3071"/>
<evidence type="ECO:0000256" key="1">
    <source>
        <dbReference type="SAM" id="Phobius"/>
    </source>
</evidence>